<evidence type="ECO:0000256" key="2">
    <source>
        <dbReference type="ARBA" id="ARBA00022598"/>
    </source>
</evidence>
<dbReference type="GO" id="GO:0005524">
    <property type="term" value="F:ATP binding"/>
    <property type="evidence" value="ECO:0007669"/>
    <property type="project" value="UniProtKB-KW"/>
</dbReference>
<dbReference type="PATRIC" id="fig|1111454.3.peg.1493"/>
<dbReference type="SUPFAM" id="SSF56801">
    <property type="entry name" value="Acetyl-CoA synthetase-like"/>
    <property type="match status" value="1"/>
</dbReference>
<comment type="similarity">
    <text evidence="5">Belongs to the ATP-dependent AMP-binding enzyme family. MenE subfamily.</text>
</comment>
<gene>
    <name evidence="5 8" type="primary">menE</name>
    <name evidence="8" type="ORF">HMPREF1250_1828</name>
</gene>
<organism evidence="8 9">
    <name type="scientific">Megasphaera vaginalis</name>
    <name type="common">ex Srinivasan et al. 2021</name>
    <dbReference type="NCBI Taxonomy" id="1111454"/>
    <lineage>
        <taxon>Bacteria</taxon>
        <taxon>Bacillati</taxon>
        <taxon>Bacillota</taxon>
        <taxon>Negativicutes</taxon>
        <taxon>Veillonellales</taxon>
        <taxon>Veillonellaceae</taxon>
        <taxon>Megasphaera</taxon>
    </lineage>
</organism>
<dbReference type="STRING" id="1111454.HMPREF1250_1828"/>
<dbReference type="Proteomes" id="UP000017090">
    <property type="component" value="Unassembled WGS sequence"/>
</dbReference>
<dbReference type="InterPro" id="IPR042099">
    <property type="entry name" value="ANL_N_sf"/>
</dbReference>
<feature type="domain" description="AMP-dependent synthetase/ligase" evidence="6">
    <location>
        <begin position="9"/>
        <end position="358"/>
    </location>
</feature>
<dbReference type="EMBL" id="AWXA01000041">
    <property type="protein sequence ID" value="ERT58750.1"/>
    <property type="molecule type" value="Genomic_DNA"/>
</dbReference>
<keyword evidence="1 5" id="KW-0474">Menaquinone biosynthesis</keyword>
<dbReference type="Gene3D" id="3.40.50.12780">
    <property type="entry name" value="N-terminal domain of ligase-like"/>
    <property type="match status" value="1"/>
</dbReference>
<accession>U7UHC9</accession>
<comment type="catalytic activity">
    <reaction evidence="5">
        <text>2-succinylbenzoate + ATP + CoA = 2-succinylbenzoyl-CoA + AMP + diphosphate</text>
        <dbReference type="Rhea" id="RHEA:17009"/>
        <dbReference type="ChEBI" id="CHEBI:18325"/>
        <dbReference type="ChEBI" id="CHEBI:30616"/>
        <dbReference type="ChEBI" id="CHEBI:33019"/>
        <dbReference type="ChEBI" id="CHEBI:57287"/>
        <dbReference type="ChEBI" id="CHEBI:57364"/>
        <dbReference type="ChEBI" id="CHEBI:456215"/>
        <dbReference type="EC" id="6.2.1.26"/>
    </reaction>
</comment>
<name>U7UHC9_9FIRM</name>
<dbReference type="UniPathway" id="UPA01057">
    <property type="reaction ID" value="UER00166"/>
</dbReference>
<dbReference type="Pfam" id="PF00501">
    <property type="entry name" value="AMP-binding"/>
    <property type="match status" value="1"/>
</dbReference>
<dbReference type="InterPro" id="IPR000873">
    <property type="entry name" value="AMP-dep_synth/lig_dom"/>
</dbReference>
<evidence type="ECO:0000259" key="6">
    <source>
        <dbReference type="Pfam" id="PF00501"/>
    </source>
</evidence>
<dbReference type="PANTHER" id="PTHR43201:SF5">
    <property type="entry name" value="MEDIUM-CHAIN ACYL-COA LIGASE ACSF2, MITOCHONDRIAL"/>
    <property type="match status" value="1"/>
</dbReference>
<sequence>MTLENWIFKRARLSPHKLAFIFEEEQWTFEELYRTAQEMSDLFATVLDACGGINRVGIFSNNSAEMYVAILACMNAGIEMVLLNTRLSAEELTVQINDASLSLIFCANEWLTRLSEVNDAATDVAITCLSLEWCYANRKKASRRRVMQELFPDDQVMSVLYTSGTTGKPKGVMQSYGNHYASAMASVTNLGFHEADMWVAITPLYHVSGLSVLVRGLVYGMPVHLFRRFDAALVNQALLRGKGSIISVVSYTLSALLKDLGDAVYPDSFRLMLLGGGFVDRSLLAACQEKRIAVVQSFGMTETCSQIAALPPRDISRKMGSAGLPLFSNRLRIGGTGAGEGGVGEIQIQSPALCVGYLGQNERYQRSFTADGWYQTGDMGYLDEEGYLYVKCRLADCIISGGENIYPVEIETCLKNSRHVREAAVVGKIDATWGMVPWAFLVAGGTGKPTDEELKSFCLRHLAAFKVPKRFVWVDELPKTAVGKIQKYKLLAAFAE</sequence>
<keyword evidence="3 5" id="KW-0547">Nucleotide-binding</keyword>
<dbReference type="HAMAP" id="MF_00731">
    <property type="entry name" value="MenE"/>
    <property type="match status" value="1"/>
</dbReference>
<comment type="caution">
    <text evidence="8">The sequence shown here is derived from an EMBL/GenBank/DDBJ whole genome shotgun (WGS) entry which is preliminary data.</text>
</comment>
<dbReference type="OrthoDB" id="9778383at2"/>
<comment type="pathway">
    <text evidence="5">Quinol/quinone metabolism; 1,4-dihydroxy-2-naphthoate biosynthesis; 1,4-dihydroxy-2-naphthoate from chorismate: step 5/7.</text>
</comment>
<keyword evidence="9" id="KW-1185">Reference proteome</keyword>
<dbReference type="GO" id="GO:0009234">
    <property type="term" value="P:menaquinone biosynthetic process"/>
    <property type="evidence" value="ECO:0007669"/>
    <property type="project" value="UniProtKB-UniRule"/>
</dbReference>
<dbReference type="PANTHER" id="PTHR43201">
    <property type="entry name" value="ACYL-COA SYNTHETASE"/>
    <property type="match status" value="1"/>
</dbReference>
<dbReference type="GO" id="GO:0006631">
    <property type="term" value="P:fatty acid metabolic process"/>
    <property type="evidence" value="ECO:0007669"/>
    <property type="project" value="TreeGrafter"/>
</dbReference>
<dbReference type="EC" id="6.2.1.26" evidence="5"/>
<dbReference type="InterPro" id="IPR025110">
    <property type="entry name" value="AMP-bd_C"/>
</dbReference>
<keyword evidence="2 5" id="KW-0436">Ligase</keyword>
<dbReference type="PROSITE" id="PS00455">
    <property type="entry name" value="AMP_BINDING"/>
    <property type="match status" value="1"/>
</dbReference>
<dbReference type="GO" id="GO:0031956">
    <property type="term" value="F:medium-chain fatty acid-CoA ligase activity"/>
    <property type="evidence" value="ECO:0007669"/>
    <property type="project" value="TreeGrafter"/>
</dbReference>
<evidence type="ECO:0000256" key="4">
    <source>
        <dbReference type="ARBA" id="ARBA00022840"/>
    </source>
</evidence>
<evidence type="ECO:0000259" key="7">
    <source>
        <dbReference type="Pfam" id="PF13193"/>
    </source>
</evidence>
<protein>
    <recommendedName>
        <fullName evidence="5">2-succinylbenzoate--CoA ligase</fullName>
        <ecNumber evidence="5">6.2.1.26</ecNumber>
    </recommendedName>
    <alternativeName>
        <fullName evidence="5">o-succinylbenzoyl-CoA synthetase</fullName>
        <shortName evidence="5">OSB-CoA synthetase</shortName>
    </alternativeName>
</protein>
<proteinExistence type="inferred from homology"/>
<dbReference type="InterPro" id="IPR020845">
    <property type="entry name" value="AMP-binding_CS"/>
</dbReference>
<evidence type="ECO:0000256" key="3">
    <source>
        <dbReference type="ARBA" id="ARBA00022741"/>
    </source>
</evidence>
<dbReference type="Pfam" id="PF13193">
    <property type="entry name" value="AMP-binding_C"/>
    <property type="match status" value="1"/>
</dbReference>
<dbReference type="InterPro" id="IPR045851">
    <property type="entry name" value="AMP-bd_C_sf"/>
</dbReference>
<evidence type="ECO:0000313" key="8">
    <source>
        <dbReference type="EMBL" id="ERT58750.1"/>
    </source>
</evidence>
<dbReference type="RefSeq" id="WP_023054049.1">
    <property type="nucleotide sequence ID" value="NZ_AWXA01000041.1"/>
</dbReference>
<dbReference type="GO" id="GO:0008756">
    <property type="term" value="F:o-succinylbenzoate-CoA ligase activity"/>
    <property type="evidence" value="ECO:0007669"/>
    <property type="project" value="UniProtKB-UniRule"/>
</dbReference>
<dbReference type="UniPathway" id="UPA00079"/>
<evidence type="ECO:0000256" key="1">
    <source>
        <dbReference type="ARBA" id="ARBA00022428"/>
    </source>
</evidence>
<evidence type="ECO:0000256" key="5">
    <source>
        <dbReference type="HAMAP-Rule" id="MF_00731"/>
    </source>
</evidence>
<dbReference type="eggNOG" id="COG0318">
    <property type="taxonomic scope" value="Bacteria"/>
</dbReference>
<dbReference type="AlphaFoldDB" id="U7UHC9"/>
<comment type="pathway">
    <text evidence="5">Quinol/quinone metabolism; menaquinone biosynthesis.</text>
</comment>
<dbReference type="InterPro" id="IPR010192">
    <property type="entry name" value="MenE"/>
</dbReference>
<dbReference type="NCBIfam" id="TIGR01923">
    <property type="entry name" value="menE"/>
    <property type="match status" value="1"/>
</dbReference>
<evidence type="ECO:0000313" key="9">
    <source>
        <dbReference type="Proteomes" id="UP000017090"/>
    </source>
</evidence>
<keyword evidence="4 5" id="KW-0067">ATP-binding</keyword>
<dbReference type="Gene3D" id="3.30.300.30">
    <property type="match status" value="1"/>
</dbReference>
<comment type="function">
    <text evidence="5">Converts 2-succinylbenzoate (OSB) to 2-succinylbenzoyl-CoA (OSB-CoA).</text>
</comment>
<feature type="domain" description="AMP-binding enzyme C-terminal" evidence="7">
    <location>
        <begin position="409"/>
        <end position="484"/>
    </location>
</feature>
<reference evidence="8 9" key="1">
    <citation type="submission" date="2013-09" db="EMBL/GenBank/DDBJ databases">
        <authorList>
            <person name="Durkin A.S."/>
            <person name="Haft D.R."/>
            <person name="McCorrison J."/>
            <person name="Torralba M."/>
            <person name="Gillis M."/>
            <person name="Haft D.H."/>
            <person name="Methe B."/>
            <person name="Sutton G."/>
            <person name="Nelson K.E."/>
        </authorList>
    </citation>
    <scope>NUCLEOTIDE SEQUENCE [LARGE SCALE GENOMIC DNA]</scope>
    <source>
        <strain evidence="8 9">BV3C16-1</strain>
    </source>
</reference>